<dbReference type="EMBL" id="CP155447">
    <property type="protein sequence ID" value="XBH03318.1"/>
    <property type="molecule type" value="Genomic_DNA"/>
</dbReference>
<evidence type="ECO:0000313" key="2">
    <source>
        <dbReference type="EMBL" id="XBH03318.1"/>
    </source>
</evidence>
<evidence type="ECO:0000256" key="1">
    <source>
        <dbReference type="SAM" id="MobiDB-lite"/>
    </source>
</evidence>
<dbReference type="RefSeq" id="WP_406696052.1">
    <property type="nucleotide sequence ID" value="NZ_CP155447.1"/>
</dbReference>
<dbReference type="Gene3D" id="2.60.40.10">
    <property type="entry name" value="Immunoglobulins"/>
    <property type="match status" value="1"/>
</dbReference>
<dbReference type="InterPro" id="IPR011050">
    <property type="entry name" value="Pectin_lyase_fold/virulence"/>
</dbReference>
<organism evidence="2">
    <name type="scientific">Singulisphaera sp. Ch08</name>
    <dbReference type="NCBI Taxonomy" id="3120278"/>
    <lineage>
        <taxon>Bacteria</taxon>
        <taxon>Pseudomonadati</taxon>
        <taxon>Planctomycetota</taxon>
        <taxon>Planctomycetia</taxon>
        <taxon>Isosphaerales</taxon>
        <taxon>Isosphaeraceae</taxon>
        <taxon>Singulisphaera</taxon>
    </lineage>
</organism>
<name>A0AAU7CDZ4_9BACT</name>
<dbReference type="SUPFAM" id="SSF51126">
    <property type="entry name" value="Pectin lyase-like"/>
    <property type="match status" value="1"/>
</dbReference>
<evidence type="ECO:0008006" key="3">
    <source>
        <dbReference type="Google" id="ProtNLM"/>
    </source>
</evidence>
<dbReference type="InterPro" id="IPR012334">
    <property type="entry name" value="Pectin_lyas_fold"/>
</dbReference>
<dbReference type="InterPro" id="IPR013783">
    <property type="entry name" value="Ig-like_fold"/>
</dbReference>
<proteinExistence type="predicted"/>
<protein>
    <recommendedName>
        <fullName evidence="3">Right handed beta helix domain-containing protein</fullName>
    </recommendedName>
</protein>
<dbReference type="AlphaFoldDB" id="A0AAU7CDZ4"/>
<feature type="region of interest" description="Disordered" evidence="1">
    <location>
        <begin position="1098"/>
        <end position="1120"/>
    </location>
</feature>
<accession>A0AAU7CDZ4</accession>
<gene>
    <name evidence="2" type="ORF">V5E97_34165</name>
</gene>
<sequence length="1198" mass="126709">MATQAVTGIWLGQDGHDVVGTTQNGPPNEVQDMHIAVSNLPSDRTVVKVDVLGYDGGQWVYNGRPGPSPAGWIQAPGATTADLYLDPYMVETGRTFFVSLVYDDTTSVVIHVQGGTADPNLRMPSALATVQWVGQDGQDLTGPGAGVGPDGIQDIRLALTNLSSRVGVASLNVRAASGAGWSFGTNPGSLSNAEFRKRMSDPTKADLYFNPIPGLSGQVLTLTVVYTDGKSDEMTVVAGSSDPGLRIPSQVPAVVTWGTIGAGWVGQDGFNPLALGDVHVAVSGLPAGRSVVSATLSDEARSNWGFQANPGSSGWVDPFARRLTFQRSTTDASRADIGFSPIRDETGSTMTLRVVLDDGSMHAVQFAGGAVNLGNRAPTASTNSIVARPGDNLVILINQYGSIHLSAGVYQVSQPLLLARPIIITADPGATILFSQAASDPVWTTAINVECGNTTLDGFSVRFAGPIRWATGTGSEPSVIGTPDLYGGAPRTPLVNIRLTHLDLMSPPAASSWESAAHLIWVTRAESGVIADNILKGGMTEFNNGPWLVTGNNYQGTVPNTFAYTAFAGHYTHDVLIANNTVQPVGSTGKSWRFLVMTGSGYRDVIRDNNVSGIGPMDNDTVAHPNAPEIVLTESYRLNYEGAVSSISTDGRVVQIPYLQGGVATTGDVISILSGPEAGQWRLIAQSLSPTTYLLNAPMSPGNLIISISTGFIQETFQGNTIDARGSSIAEGMILAGNHFDTKVLNNHFIGGNHGLRIAAAGSESPVMWGWSRAPILGATVRGNTFEDNLRGAVFEVEESIYTKRSENRTYMSLAFTDNAIVWSEAFLAARAQANLGLPTTFEAGNSRTTDPSGVVVTASGNTFKGPASLRSTASWKVYAATLNGQRVTNQSVALLPAVTLTAPTGLGLVRDTGASATDGVTNDSRLRFTTVTDATGYEYSLGNAPNSFKPVSSPTSFVPDGLTQGSNTVYVRAYDSSGNRGPIASVIMIYDSIAPGAVAHLIAFQDGRVQFEATGIDETHEYRLGGSGTYLFLGRTTQFSTADLLKGPRTVQVHSIDLAGNVGPDAITTIIPRWVSVEREEVVETTPPLSIPLQLQVSPETRTEPAQPGAVVKPSDVRPAGILAGPRRASGHRWFLLTRLTAQRRQASLWQSSGPKGTGAGNRLRFAPHLAEANHSPAGLRQRLHSLLQWKQSQRQR</sequence>
<reference evidence="2" key="1">
    <citation type="submission" date="2024-05" db="EMBL/GenBank/DDBJ databases">
        <title>Planctomycetes of the genus Singulisphaera possess chitinolytic capabilities.</title>
        <authorList>
            <person name="Ivanova A."/>
        </authorList>
    </citation>
    <scope>NUCLEOTIDE SEQUENCE</scope>
    <source>
        <strain evidence="2">Ch08T</strain>
    </source>
</reference>
<dbReference type="Gene3D" id="2.160.20.10">
    <property type="entry name" value="Single-stranded right-handed beta-helix, Pectin lyase-like"/>
    <property type="match status" value="1"/>
</dbReference>